<feature type="transmembrane region" description="Helical" evidence="8">
    <location>
        <begin position="17"/>
        <end position="36"/>
    </location>
</feature>
<dbReference type="AlphaFoldDB" id="A0A1F7X8H7"/>
<feature type="domain" description="Glycosyltransferase RgtA/B/C/D-like" evidence="9">
    <location>
        <begin position="80"/>
        <end position="249"/>
    </location>
</feature>
<keyword evidence="3" id="KW-0328">Glycosyltransferase</keyword>
<gene>
    <name evidence="10" type="ORF">A2Z22_04220</name>
</gene>
<feature type="transmembrane region" description="Helical" evidence="8">
    <location>
        <begin position="204"/>
        <end position="222"/>
    </location>
</feature>
<keyword evidence="4" id="KW-0808">Transferase</keyword>
<evidence type="ECO:0000256" key="1">
    <source>
        <dbReference type="ARBA" id="ARBA00004651"/>
    </source>
</evidence>
<dbReference type="PANTHER" id="PTHR33908">
    <property type="entry name" value="MANNOSYLTRANSFERASE YKCB-RELATED"/>
    <property type="match status" value="1"/>
</dbReference>
<comment type="subcellular location">
    <subcellularLocation>
        <location evidence="1">Cell membrane</location>
        <topology evidence="1">Multi-pass membrane protein</topology>
    </subcellularLocation>
</comment>
<evidence type="ECO:0000259" key="9">
    <source>
        <dbReference type="Pfam" id="PF13231"/>
    </source>
</evidence>
<evidence type="ECO:0000256" key="3">
    <source>
        <dbReference type="ARBA" id="ARBA00022676"/>
    </source>
</evidence>
<dbReference type="Pfam" id="PF13231">
    <property type="entry name" value="PMT_2"/>
    <property type="match status" value="1"/>
</dbReference>
<feature type="transmembrane region" description="Helical" evidence="8">
    <location>
        <begin position="352"/>
        <end position="373"/>
    </location>
</feature>
<dbReference type="PANTHER" id="PTHR33908:SF3">
    <property type="entry name" value="UNDECAPRENYL PHOSPHATE-ALPHA-4-AMINO-4-DEOXY-L-ARABINOSE ARABINOSYL TRANSFERASE"/>
    <property type="match status" value="1"/>
</dbReference>
<accession>A0A1F7X8H7</accession>
<protein>
    <recommendedName>
        <fullName evidence="9">Glycosyltransferase RgtA/B/C/D-like domain-containing protein</fullName>
    </recommendedName>
</protein>
<feature type="transmembrane region" description="Helical" evidence="8">
    <location>
        <begin position="328"/>
        <end position="345"/>
    </location>
</feature>
<name>A0A1F7X8H7_9BACT</name>
<comment type="caution">
    <text evidence="10">The sequence shown here is derived from an EMBL/GenBank/DDBJ whole genome shotgun (WGS) entry which is preliminary data.</text>
</comment>
<evidence type="ECO:0000313" key="11">
    <source>
        <dbReference type="Proteomes" id="UP000177053"/>
    </source>
</evidence>
<proteinExistence type="predicted"/>
<dbReference type="GO" id="GO:0016763">
    <property type="term" value="F:pentosyltransferase activity"/>
    <property type="evidence" value="ECO:0007669"/>
    <property type="project" value="TreeGrafter"/>
</dbReference>
<dbReference type="GO" id="GO:0009103">
    <property type="term" value="P:lipopolysaccharide biosynthetic process"/>
    <property type="evidence" value="ECO:0007669"/>
    <property type="project" value="UniProtKB-ARBA"/>
</dbReference>
<evidence type="ECO:0000256" key="8">
    <source>
        <dbReference type="SAM" id="Phobius"/>
    </source>
</evidence>
<organism evidence="10 11">
    <name type="scientific">Candidatus Woesebacteria bacterium RBG_16_34_12</name>
    <dbReference type="NCBI Taxonomy" id="1802480"/>
    <lineage>
        <taxon>Bacteria</taxon>
        <taxon>Candidatus Woeseibacteriota</taxon>
    </lineage>
</organism>
<evidence type="ECO:0000256" key="7">
    <source>
        <dbReference type="ARBA" id="ARBA00023136"/>
    </source>
</evidence>
<dbReference type="GO" id="GO:0010041">
    <property type="term" value="P:response to iron(III) ion"/>
    <property type="evidence" value="ECO:0007669"/>
    <property type="project" value="TreeGrafter"/>
</dbReference>
<reference evidence="10 11" key="1">
    <citation type="journal article" date="2016" name="Nat. Commun.">
        <title>Thousands of microbial genomes shed light on interconnected biogeochemical processes in an aquifer system.</title>
        <authorList>
            <person name="Anantharaman K."/>
            <person name="Brown C.T."/>
            <person name="Hug L.A."/>
            <person name="Sharon I."/>
            <person name="Castelle C.J."/>
            <person name="Probst A.J."/>
            <person name="Thomas B.C."/>
            <person name="Singh A."/>
            <person name="Wilkins M.J."/>
            <person name="Karaoz U."/>
            <person name="Brodie E.L."/>
            <person name="Williams K.H."/>
            <person name="Hubbard S.S."/>
            <person name="Banfield J.F."/>
        </authorList>
    </citation>
    <scope>NUCLEOTIDE SEQUENCE [LARGE SCALE GENOMIC DNA]</scope>
</reference>
<evidence type="ECO:0000256" key="5">
    <source>
        <dbReference type="ARBA" id="ARBA00022692"/>
    </source>
</evidence>
<feature type="transmembrane region" description="Helical" evidence="8">
    <location>
        <begin position="65"/>
        <end position="86"/>
    </location>
</feature>
<evidence type="ECO:0000256" key="4">
    <source>
        <dbReference type="ARBA" id="ARBA00022679"/>
    </source>
</evidence>
<keyword evidence="7 8" id="KW-0472">Membrane</keyword>
<feature type="transmembrane region" description="Helical" evidence="8">
    <location>
        <begin position="154"/>
        <end position="169"/>
    </location>
</feature>
<feature type="transmembrane region" description="Helical" evidence="8">
    <location>
        <begin position="234"/>
        <end position="254"/>
    </location>
</feature>
<dbReference type="GO" id="GO:0005886">
    <property type="term" value="C:plasma membrane"/>
    <property type="evidence" value="ECO:0007669"/>
    <property type="project" value="UniProtKB-SubCell"/>
</dbReference>
<dbReference type="InterPro" id="IPR038731">
    <property type="entry name" value="RgtA/B/C-like"/>
</dbReference>
<feature type="transmembrane region" description="Helical" evidence="8">
    <location>
        <begin position="98"/>
        <end position="117"/>
    </location>
</feature>
<evidence type="ECO:0000256" key="2">
    <source>
        <dbReference type="ARBA" id="ARBA00022475"/>
    </source>
</evidence>
<keyword evidence="5 8" id="KW-0812">Transmembrane</keyword>
<feature type="transmembrane region" description="Helical" evidence="8">
    <location>
        <begin position="181"/>
        <end position="198"/>
    </location>
</feature>
<evidence type="ECO:0000313" key="10">
    <source>
        <dbReference type="EMBL" id="OGM11342.1"/>
    </source>
</evidence>
<feature type="transmembrane region" description="Helical" evidence="8">
    <location>
        <begin position="124"/>
        <end position="142"/>
    </location>
</feature>
<keyword evidence="2" id="KW-1003">Cell membrane</keyword>
<keyword evidence="6 8" id="KW-1133">Transmembrane helix</keyword>
<feature type="transmembrane region" description="Helical" evidence="8">
    <location>
        <begin position="379"/>
        <end position="395"/>
    </location>
</feature>
<sequence>MLENTKKQIVREIRFRFPYYLLLSTILLVAFIIRVYRVNDLLGFYYDQGRDALVIWKFWHEGKPFLIGPVTGLQGIFLGPFYYYLITPFYLIGGGNPIYPAVFLSFLSVCAILMLYITGRQMHSNITGLLAAMIGAFSYYIFTHSRWLSNPNPILLTSVLLLYVMWKIIEKSESKKKSKNINLWWTILAFLVGISLQLESASAIFYLAILFIFFIWQFVNSAKHSIKEINYAKIILIIGTTLLITFIPQIVFNLRHQNILLNNFLNLILREKAFRQFTAFILTQRLNFFWEVFSNKLYAGDHQKAAIFIALSFSALFMNRKVLKTKVLKLFSVFLITPLIGYLFFQGNYGNIYDYYLSGYYFPFILLFAIGLGELWKTSLGKVAVLFFIFTFLNFNKTLIKNYLTADIKNRPIAFEEQLKAVNWVFDDAVEKGVFNLDVYVPPVIPYAYDYLFLWQGNLRQLQSKMECDENLCGKTNKQVSLLYLLYEEDPPNPDRLQIWLDRQEGIAFIEEEEKFGMITVQRRRRY</sequence>
<dbReference type="EMBL" id="MGFS01000019">
    <property type="protein sequence ID" value="OGM11342.1"/>
    <property type="molecule type" value="Genomic_DNA"/>
</dbReference>
<evidence type="ECO:0000256" key="6">
    <source>
        <dbReference type="ARBA" id="ARBA00022989"/>
    </source>
</evidence>
<dbReference type="Proteomes" id="UP000177053">
    <property type="component" value="Unassembled WGS sequence"/>
</dbReference>
<dbReference type="InterPro" id="IPR050297">
    <property type="entry name" value="LipidA_mod_glycosyltrf_83"/>
</dbReference>